<keyword evidence="2" id="KW-0472">Membrane</keyword>
<dbReference type="InterPro" id="IPR001387">
    <property type="entry name" value="Cro/C1-type_HTH"/>
</dbReference>
<gene>
    <name evidence="4" type="ORF">QJ521_04720</name>
</gene>
<feature type="transmembrane region" description="Helical" evidence="2">
    <location>
        <begin position="252"/>
        <end position="270"/>
    </location>
</feature>
<dbReference type="PANTHER" id="PTHR46558:SF11">
    <property type="entry name" value="HTH-TYPE TRANSCRIPTIONAL REGULATOR XRE"/>
    <property type="match status" value="1"/>
</dbReference>
<feature type="domain" description="HTH cro/C1-type" evidence="3">
    <location>
        <begin position="10"/>
        <end position="64"/>
    </location>
</feature>
<feature type="transmembrane region" description="Helical" evidence="2">
    <location>
        <begin position="226"/>
        <end position="246"/>
    </location>
</feature>
<proteinExistence type="predicted"/>
<feature type="transmembrane region" description="Helical" evidence="2">
    <location>
        <begin position="190"/>
        <end position="214"/>
    </location>
</feature>
<keyword evidence="5" id="KW-1185">Reference proteome</keyword>
<feature type="transmembrane region" description="Helical" evidence="2">
    <location>
        <begin position="151"/>
        <end position="170"/>
    </location>
</feature>
<evidence type="ECO:0000256" key="2">
    <source>
        <dbReference type="SAM" id="Phobius"/>
    </source>
</evidence>
<dbReference type="Pfam" id="PF01381">
    <property type="entry name" value="HTH_3"/>
    <property type="match status" value="1"/>
</dbReference>
<dbReference type="Gene3D" id="1.10.260.40">
    <property type="entry name" value="lambda repressor-like DNA-binding domains"/>
    <property type="match status" value="1"/>
</dbReference>
<dbReference type="SMART" id="SM00530">
    <property type="entry name" value="HTH_XRE"/>
    <property type="match status" value="1"/>
</dbReference>
<dbReference type="RefSeq" id="WP_282839284.1">
    <property type="nucleotide sequence ID" value="NZ_JASCXW010000012.1"/>
</dbReference>
<dbReference type="SUPFAM" id="SSF47413">
    <property type="entry name" value="lambda repressor-like DNA-binding domains"/>
    <property type="match status" value="1"/>
</dbReference>
<feature type="transmembrane region" description="Helical" evidence="2">
    <location>
        <begin position="356"/>
        <end position="376"/>
    </location>
</feature>
<feature type="transmembrane region" description="Helical" evidence="2">
    <location>
        <begin position="113"/>
        <end position="131"/>
    </location>
</feature>
<dbReference type="InterPro" id="IPR010982">
    <property type="entry name" value="Lambda_DNA-bd_dom_sf"/>
</dbReference>
<feature type="transmembrane region" description="Helical" evidence="2">
    <location>
        <begin position="86"/>
        <end position="107"/>
    </location>
</feature>
<dbReference type="GO" id="GO:0003677">
    <property type="term" value="F:DNA binding"/>
    <property type="evidence" value="ECO:0007669"/>
    <property type="project" value="UniProtKB-KW"/>
</dbReference>
<protein>
    <submittedName>
        <fullName evidence="4">Helix-turn-helix transcriptional regulator</fullName>
    </submittedName>
</protein>
<dbReference type="CDD" id="cd00093">
    <property type="entry name" value="HTH_XRE"/>
    <property type="match status" value="1"/>
</dbReference>
<organism evidence="4 5">
    <name type="scientific">Peloplasma aerotolerans</name>
    <dbReference type="NCBI Taxonomy" id="3044389"/>
    <lineage>
        <taxon>Bacteria</taxon>
        <taxon>Bacillati</taxon>
        <taxon>Mycoplasmatota</taxon>
        <taxon>Mollicutes</taxon>
        <taxon>Acholeplasmatales</taxon>
        <taxon>Acholeplasmataceae</taxon>
        <taxon>Peloplasma</taxon>
    </lineage>
</organism>
<sequence length="387" mass="44543">MNPTKTGQFIQELRKERKLTQTELAEMLMITNKAVSRWETGDGFPDVVILPKISEILGASVDEILKGERITKETNKQKLHHVKLKNASLVSMTLIILSFVLFVALTYATYRAWIGFIGYIVLATLGLLFILIERNRFMVACTYDDKDQQLLFKSLFINVSAFVIGFFMTVPQILQSISSDIVTSVITFDYYLLAASIFGLVGFFIVLCYFVYFYQNGKNLKHHKQTANTIFIYLGLAAGVIITNMIIHQQILFVGVPGLILYIGMGIYYLMRRQDKIIVFLFRVWTSMIFIYSFNSAYVYEGRIWLLQIASIATLLMILVFWVLWFKDKQFNQIFRFAYQSLFFLLYGILSNDSDLAILVTLFALIAFEVVVVSNVKKTEKLLQLQI</sequence>
<keyword evidence="1" id="KW-0238">DNA-binding</keyword>
<evidence type="ECO:0000313" key="4">
    <source>
        <dbReference type="EMBL" id="MDI6452860.1"/>
    </source>
</evidence>
<evidence type="ECO:0000259" key="3">
    <source>
        <dbReference type="PROSITE" id="PS50943"/>
    </source>
</evidence>
<keyword evidence="2" id="KW-1133">Transmembrane helix</keyword>
<keyword evidence="2" id="KW-0812">Transmembrane</keyword>
<dbReference type="PROSITE" id="PS50943">
    <property type="entry name" value="HTH_CROC1"/>
    <property type="match status" value="1"/>
</dbReference>
<feature type="transmembrane region" description="Helical" evidence="2">
    <location>
        <begin position="304"/>
        <end position="326"/>
    </location>
</feature>
<reference evidence="4" key="1">
    <citation type="submission" date="2023-05" db="EMBL/GenBank/DDBJ databases">
        <title>Mariniplasma microaerophilum sp. nov., a novel anaerobic mollicute isolated from terrestrial mud volcano, Taman Peninsula, Russia.</title>
        <authorList>
            <person name="Khomyakova M.A."/>
            <person name="Merkel A.Y."/>
            <person name="Slobodkin A.I."/>
        </authorList>
    </citation>
    <scope>NUCLEOTIDE SEQUENCE</scope>
    <source>
        <strain evidence="4">M4Ah</strain>
    </source>
</reference>
<feature type="transmembrane region" description="Helical" evidence="2">
    <location>
        <begin position="277"/>
        <end position="298"/>
    </location>
</feature>
<dbReference type="AlphaFoldDB" id="A0AAW6U7F6"/>
<accession>A0AAW6U7F6</accession>
<evidence type="ECO:0000313" key="5">
    <source>
        <dbReference type="Proteomes" id="UP001431532"/>
    </source>
</evidence>
<dbReference type="EMBL" id="JASCXW010000012">
    <property type="protein sequence ID" value="MDI6452860.1"/>
    <property type="molecule type" value="Genomic_DNA"/>
</dbReference>
<dbReference type="PANTHER" id="PTHR46558">
    <property type="entry name" value="TRACRIPTIONAL REGULATORY PROTEIN-RELATED-RELATED"/>
    <property type="match status" value="1"/>
</dbReference>
<comment type="caution">
    <text evidence="4">The sequence shown here is derived from an EMBL/GenBank/DDBJ whole genome shotgun (WGS) entry which is preliminary data.</text>
</comment>
<name>A0AAW6U7F6_9MOLU</name>
<evidence type="ECO:0000256" key="1">
    <source>
        <dbReference type="ARBA" id="ARBA00023125"/>
    </source>
</evidence>
<feature type="transmembrane region" description="Helical" evidence="2">
    <location>
        <begin position="333"/>
        <end position="350"/>
    </location>
</feature>
<dbReference type="Proteomes" id="UP001431532">
    <property type="component" value="Unassembled WGS sequence"/>
</dbReference>